<proteinExistence type="predicted"/>
<dbReference type="NCBIfam" id="TIGR03070">
    <property type="entry name" value="couple_hipB"/>
    <property type="match status" value="1"/>
</dbReference>
<dbReference type="InterPro" id="IPR010982">
    <property type="entry name" value="Lambda_DNA-bd_dom_sf"/>
</dbReference>
<dbReference type="Pfam" id="PF12844">
    <property type="entry name" value="HTH_19"/>
    <property type="match status" value="1"/>
</dbReference>
<dbReference type="InterPro" id="IPR017507">
    <property type="entry name" value="Tscrpt_reg_HipB-like"/>
</dbReference>
<evidence type="ECO:0000259" key="1">
    <source>
        <dbReference type="PROSITE" id="PS50943"/>
    </source>
</evidence>
<dbReference type="CDD" id="cd00093">
    <property type="entry name" value="HTH_XRE"/>
    <property type="match status" value="1"/>
</dbReference>
<evidence type="ECO:0000313" key="2">
    <source>
        <dbReference type="EMBL" id="ABJ83052.1"/>
    </source>
</evidence>
<dbReference type="PROSITE" id="PS50943">
    <property type="entry name" value="HTH_CROC1"/>
    <property type="match status" value="1"/>
</dbReference>
<feature type="domain" description="HTH cro/C1-type" evidence="1">
    <location>
        <begin position="12"/>
        <end position="44"/>
    </location>
</feature>
<name>Q026L7_SOLUE</name>
<dbReference type="AlphaFoldDB" id="Q026L7"/>
<dbReference type="SMART" id="SM00530">
    <property type="entry name" value="HTH_XRE"/>
    <property type="match status" value="1"/>
</dbReference>
<dbReference type="HOGENOM" id="CLU_066192_47_3_0"/>
<dbReference type="KEGG" id="sus:Acid_2062"/>
<dbReference type="InParanoid" id="Q026L7"/>
<accession>Q026L7</accession>
<protein>
    <submittedName>
        <fullName evidence="2">Transcriptional regulator, XRE family</fullName>
    </submittedName>
</protein>
<dbReference type="OrthoDB" id="565249at2"/>
<dbReference type="GO" id="GO:0003677">
    <property type="term" value="F:DNA binding"/>
    <property type="evidence" value="ECO:0007669"/>
    <property type="project" value="InterPro"/>
</dbReference>
<reference evidence="2" key="1">
    <citation type="submission" date="2006-10" db="EMBL/GenBank/DDBJ databases">
        <title>Complete sequence of Solibacter usitatus Ellin6076.</title>
        <authorList>
            <consortium name="US DOE Joint Genome Institute"/>
            <person name="Copeland A."/>
            <person name="Lucas S."/>
            <person name="Lapidus A."/>
            <person name="Barry K."/>
            <person name="Detter J.C."/>
            <person name="Glavina del Rio T."/>
            <person name="Hammon N."/>
            <person name="Israni S."/>
            <person name="Dalin E."/>
            <person name="Tice H."/>
            <person name="Pitluck S."/>
            <person name="Thompson L.S."/>
            <person name="Brettin T."/>
            <person name="Bruce D."/>
            <person name="Han C."/>
            <person name="Tapia R."/>
            <person name="Gilna P."/>
            <person name="Schmutz J."/>
            <person name="Larimer F."/>
            <person name="Land M."/>
            <person name="Hauser L."/>
            <person name="Kyrpides N."/>
            <person name="Mikhailova N."/>
            <person name="Janssen P.H."/>
            <person name="Kuske C.R."/>
            <person name="Richardson P."/>
        </authorList>
    </citation>
    <scope>NUCLEOTIDE SEQUENCE</scope>
    <source>
        <strain evidence="2">Ellin6076</strain>
    </source>
</reference>
<organism evidence="2">
    <name type="scientific">Solibacter usitatus (strain Ellin6076)</name>
    <dbReference type="NCBI Taxonomy" id="234267"/>
    <lineage>
        <taxon>Bacteria</taxon>
        <taxon>Pseudomonadati</taxon>
        <taxon>Acidobacteriota</taxon>
        <taxon>Terriglobia</taxon>
        <taxon>Bryobacterales</taxon>
        <taxon>Solibacteraceae</taxon>
        <taxon>Candidatus Solibacter</taxon>
    </lineage>
</organism>
<dbReference type="Gene3D" id="1.10.260.40">
    <property type="entry name" value="lambda repressor-like DNA-binding domains"/>
    <property type="match status" value="1"/>
</dbReference>
<dbReference type="EMBL" id="CP000473">
    <property type="protein sequence ID" value="ABJ83052.1"/>
    <property type="molecule type" value="Genomic_DNA"/>
</dbReference>
<dbReference type="eggNOG" id="COG1396">
    <property type="taxonomic scope" value="Bacteria"/>
</dbReference>
<sequence length="82" mass="8821">MKYTTRDIGQLIRETRKKLGITQKTLALTSGTGLRFIIELEKGKETCEVGKVLTVLHTLGIKMTLTPPAATAQEGSGDGPHA</sequence>
<dbReference type="InterPro" id="IPR001387">
    <property type="entry name" value="Cro/C1-type_HTH"/>
</dbReference>
<dbReference type="SUPFAM" id="SSF47413">
    <property type="entry name" value="lambda repressor-like DNA-binding domains"/>
    <property type="match status" value="1"/>
</dbReference>
<gene>
    <name evidence="2" type="ordered locus">Acid_2062</name>
</gene>